<sequence length="251" mass="28678">MKYLLILLLVISYSVQSQIGLGGGTANRSSTAFGLEGNLASNSILRGRNVIQEIIDVKKLNITVDDVEGSPYIPKEFVMGKLILDGKLTENNLLRYNAYGDQFEIRNSDGSIGGINREPYLDIILMNETYSWFKYENEKQEKEEGYLKSLYDGTSVDLLAKIEMEFKLGEKPRTSLHQEIPHKFVKNQRLYIKFPDSNPKAIKGKDIINHLDSDYKNVLKKYTKKNNLNLKNNLPDLISLLDYYESLKSPK</sequence>
<dbReference type="RefSeq" id="WP_343768736.1">
    <property type="nucleotide sequence ID" value="NZ_BAAAFG010000016.1"/>
</dbReference>
<reference evidence="1 2" key="1">
    <citation type="journal article" date="2019" name="Int. J. Syst. Evol. Microbiol.">
        <title>The Global Catalogue of Microorganisms (GCM) 10K type strain sequencing project: providing services to taxonomists for standard genome sequencing and annotation.</title>
        <authorList>
            <consortium name="The Broad Institute Genomics Platform"/>
            <consortium name="The Broad Institute Genome Sequencing Center for Infectious Disease"/>
            <person name="Wu L."/>
            <person name="Ma J."/>
        </authorList>
    </citation>
    <scope>NUCLEOTIDE SEQUENCE [LARGE SCALE GENOMIC DNA]</scope>
    <source>
        <strain evidence="1 2">JCM 16082</strain>
    </source>
</reference>
<evidence type="ECO:0000313" key="2">
    <source>
        <dbReference type="Proteomes" id="UP001500507"/>
    </source>
</evidence>
<comment type="caution">
    <text evidence="1">The sequence shown here is derived from an EMBL/GenBank/DDBJ whole genome shotgun (WGS) entry which is preliminary data.</text>
</comment>
<dbReference type="EMBL" id="BAAAFG010000016">
    <property type="protein sequence ID" value="GAA0873537.1"/>
    <property type="molecule type" value="Genomic_DNA"/>
</dbReference>
<evidence type="ECO:0000313" key="1">
    <source>
        <dbReference type="EMBL" id="GAA0873537.1"/>
    </source>
</evidence>
<keyword evidence="2" id="KW-1185">Reference proteome</keyword>
<protein>
    <submittedName>
        <fullName evidence="1">Uncharacterized protein</fullName>
    </submittedName>
</protein>
<name>A0ABN1MK68_9FLAO</name>
<dbReference type="Proteomes" id="UP001500507">
    <property type="component" value="Unassembled WGS sequence"/>
</dbReference>
<organism evidence="1 2">
    <name type="scientific">Gangjinia marincola</name>
    <dbReference type="NCBI Taxonomy" id="578463"/>
    <lineage>
        <taxon>Bacteria</taxon>
        <taxon>Pseudomonadati</taxon>
        <taxon>Bacteroidota</taxon>
        <taxon>Flavobacteriia</taxon>
        <taxon>Flavobacteriales</taxon>
        <taxon>Flavobacteriaceae</taxon>
        <taxon>Gangjinia</taxon>
    </lineage>
</organism>
<proteinExistence type="predicted"/>
<accession>A0ABN1MK68</accession>
<gene>
    <name evidence="1" type="ORF">GCM10009117_26840</name>
</gene>